<accession>A0A3B0CC63</accession>
<proteinExistence type="predicted"/>
<comment type="caution">
    <text evidence="1">The sequence shown here is derived from an EMBL/GenBank/DDBJ whole genome shotgun (WGS) entry which is preliminary data.</text>
</comment>
<keyword evidence="2" id="KW-1185">Reference proteome</keyword>
<reference evidence="1 2" key="1">
    <citation type="submission" date="2018-10" db="EMBL/GenBank/DDBJ databases">
        <title>Ulvibacterium marinum gen. nov., sp. nov., a novel marine bacterium of the family Flavobacteriaceae, isolated from a culture of the green alga Ulva prolifera.</title>
        <authorList>
            <person name="Zhang Z."/>
        </authorList>
    </citation>
    <scope>NUCLEOTIDE SEQUENCE [LARGE SCALE GENOMIC DNA]</scope>
    <source>
        <strain evidence="1 2">CCMM003</strain>
    </source>
</reference>
<dbReference type="AlphaFoldDB" id="A0A3B0CC63"/>
<protein>
    <submittedName>
        <fullName evidence="1">Uncharacterized protein</fullName>
    </submittedName>
</protein>
<sequence>MKELANCTLGLAILFFGVQTTKAQNSEKEESAIIERTYMERFEPQLIKSVEERLALKQLRIAEMRRKMVILDSLDISERRRRALQKDLRNNPFSHRLSKTLSTIEFMDGVED</sequence>
<evidence type="ECO:0000313" key="2">
    <source>
        <dbReference type="Proteomes" id="UP000276603"/>
    </source>
</evidence>
<organism evidence="1 2">
    <name type="scientific">Ulvibacterium marinum</name>
    <dbReference type="NCBI Taxonomy" id="2419782"/>
    <lineage>
        <taxon>Bacteria</taxon>
        <taxon>Pseudomonadati</taxon>
        <taxon>Bacteroidota</taxon>
        <taxon>Flavobacteriia</taxon>
        <taxon>Flavobacteriales</taxon>
        <taxon>Flavobacteriaceae</taxon>
        <taxon>Ulvibacterium</taxon>
    </lineage>
</organism>
<evidence type="ECO:0000313" key="1">
    <source>
        <dbReference type="EMBL" id="RKN81217.1"/>
    </source>
</evidence>
<dbReference type="Proteomes" id="UP000276603">
    <property type="component" value="Unassembled WGS sequence"/>
</dbReference>
<dbReference type="RefSeq" id="WP_120711374.1">
    <property type="nucleotide sequence ID" value="NZ_CANMKH010000005.1"/>
</dbReference>
<dbReference type="OrthoDB" id="1446828at2"/>
<gene>
    <name evidence="1" type="ORF">D7Z94_09760</name>
</gene>
<name>A0A3B0CC63_9FLAO</name>
<dbReference type="EMBL" id="RBCJ01000002">
    <property type="protein sequence ID" value="RKN81217.1"/>
    <property type="molecule type" value="Genomic_DNA"/>
</dbReference>